<sequence>MVTIRDVARASKVSVATVSRVFNESPRVREATRVRVVVLLPDLHGEFFSEVIRGIDQAARLRHLHLLVSSYASTEADLMAALRAVRGRVDGLIVMTPGVDASRALHPRGVGARTVLLTPEIELPGHDSISIANVDGARAMVRHLLGLGHRRIATITGPERNIDARQRLEGYRSALRDHGLEPSPELEILGDFTERSGYEGAAVLLKRKPRPDAIVAANDYTAIGVLGALQDARVRVPEDLAVAGFDDVPMARFLTPPLTTVHVDMLQLGQRAVELLLGSAEAAGGSARHQILSTTLVVRRSCGSQPPGRAGSRPRWERRRAVAATPRGGLRT</sequence>
<comment type="caution">
    <text evidence="7">The sequence shown here is derived from an EMBL/GenBank/DDBJ whole genome shotgun (WGS) entry which is preliminary data.</text>
</comment>
<dbReference type="PANTHER" id="PTHR30146:SF151">
    <property type="entry name" value="HTH-TYPE TRANSCRIPTIONAL REPRESSOR CYTR"/>
    <property type="match status" value="1"/>
</dbReference>
<dbReference type="Gene3D" id="3.40.50.2300">
    <property type="match status" value="2"/>
</dbReference>
<dbReference type="GO" id="GO:0000976">
    <property type="term" value="F:transcription cis-regulatory region binding"/>
    <property type="evidence" value="ECO:0007669"/>
    <property type="project" value="TreeGrafter"/>
</dbReference>
<evidence type="ECO:0000256" key="3">
    <source>
        <dbReference type="ARBA" id="ARBA00023125"/>
    </source>
</evidence>
<dbReference type="InterPro" id="IPR028082">
    <property type="entry name" value="Peripla_BP_I"/>
</dbReference>
<evidence type="ECO:0000313" key="7">
    <source>
        <dbReference type="EMBL" id="TMQ73972.1"/>
    </source>
</evidence>
<evidence type="ECO:0000259" key="6">
    <source>
        <dbReference type="PROSITE" id="PS50932"/>
    </source>
</evidence>
<dbReference type="InterPro" id="IPR010982">
    <property type="entry name" value="Lambda_DNA-bd_dom_sf"/>
</dbReference>
<dbReference type="EMBL" id="VBPB01000025">
    <property type="protein sequence ID" value="TMQ73972.1"/>
    <property type="molecule type" value="Genomic_DNA"/>
</dbReference>
<dbReference type="GO" id="GO:0003700">
    <property type="term" value="F:DNA-binding transcription factor activity"/>
    <property type="evidence" value="ECO:0007669"/>
    <property type="project" value="TreeGrafter"/>
</dbReference>
<dbReference type="PANTHER" id="PTHR30146">
    <property type="entry name" value="LACI-RELATED TRANSCRIPTIONAL REPRESSOR"/>
    <property type="match status" value="1"/>
</dbReference>
<dbReference type="Pfam" id="PF00356">
    <property type="entry name" value="LacI"/>
    <property type="match status" value="1"/>
</dbReference>
<reference evidence="7 8" key="1">
    <citation type="journal article" date="2019" name="Nat. Microbiol.">
        <title>Mediterranean grassland soil C-N compound turnover is dependent on rainfall and depth, and is mediated by genomically divergent microorganisms.</title>
        <authorList>
            <person name="Diamond S."/>
            <person name="Andeer P.F."/>
            <person name="Li Z."/>
            <person name="Crits-Christoph A."/>
            <person name="Burstein D."/>
            <person name="Anantharaman K."/>
            <person name="Lane K.R."/>
            <person name="Thomas B.C."/>
            <person name="Pan C."/>
            <person name="Northen T.R."/>
            <person name="Banfield J.F."/>
        </authorList>
    </citation>
    <scope>NUCLEOTIDE SEQUENCE [LARGE SCALE GENOMIC DNA]</scope>
    <source>
        <strain evidence="7">WS_11</strain>
    </source>
</reference>
<dbReference type="CDD" id="cd01392">
    <property type="entry name" value="HTH_LacI"/>
    <property type="match status" value="1"/>
</dbReference>
<keyword evidence="4" id="KW-0804">Transcription</keyword>
<dbReference type="SMART" id="SM00354">
    <property type="entry name" value="HTH_LACI"/>
    <property type="match status" value="1"/>
</dbReference>
<dbReference type="InterPro" id="IPR046335">
    <property type="entry name" value="LacI/GalR-like_sensor"/>
</dbReference>
<gene>
    <name evidence="7" type="ORF">E6K81_01930</name>
</gene>
<dbReference type="InterPro" id="IPR000843">
    <property type="entry name" value="HTH_LacI"/>
</dbReference>
<feature type="domain" description="HTH lacI-type" evidence="6">
    <location>
        <begin position="2"/>
        <end position="36"/>
    </location>
</feature>
<protein>
    <submittedName>
        <fullName evidence="7">LacI family transcriptional regulator</fullName>
    </submittedName>
</protein>
<evidence type="ECO:0000256" key="1">
    <source>
        <dbReference type="ARBA" id="ARBA00022491"/>
    </source>
</evidence>
<keyword evidence="1" id="KW-0678">Repressor</keyword>
<evidence type="ECO:0000256" key="5">
    <source>
        <dbReference type="SAM" id="MobiDB-lite"/>
    </source>
</evidence>
<dbReference type="SUPFAM" id="SSF53822">
    <property type="entry name" value="Periplasmic binding protein-like I"/>
    <property type="match status" value="1"/>
</dbReference>
<organism evidence="7 8">
    <name type="scientific">Eiseniibacteriota bacterium</name>
    <dbReference type="NCBI Taxonomy" id="2212470"/>
    <lineage>
        <taxon>Bacteria</taxon>
        <taxon>Candidatus Eiseniibacteriota</taxon>
    </lineage>
</organism>
<dbReference type="AlphaFoldDB" id="A0A538UDI5"/>
<evidence type="ECO:0000313" key="8">
    <source>
        <dbReference type="Proteomes" id="UP000319771"/>
    </source>
</evidence>
<dbReference type="SUPFAM" id="SSF47413">
    <property type="entry name" value="lambda repressor-like DNA-binding domains"/>
    <property type="match status" value="1"/>
</dbReference>
<dbReference type="CDD" id="cd06267">
    <property type="entry name" value="PBP1_LacI_sugar_binding-like"/>
    <property type="match status" value="1"/>
</dbReference>
<feature type="region of interest" description="Disordered" evidence="5">
    <location>
        <begin position="302"/>
        <end position="332"/>
    </location>
</feature>
<dbReference type="PROSITE" id="PS50932">
    <property type="entry name" value="HTH_LACI_2"/>
    <property type="match status" value="1"/>
</dbReference>
<keyword evidence="3" id="KW-0238">DNA-binding</keyword>
<evidence type="ECO:0000256" key="2">
    <source>
        <dbReference type="ARBA" id="ARBA00023015"/>
    </source>
</evidence>
<name>A0A538UDI5_UNCEI</name>
<evidence type="ECO:0000256" key="4">
    <source>
        <dbReference type="ARBA" id="ARBA00023163"/>
    </source>
</evidence>
<accession>A0A538UDI5</accession>
<keyword evidence="2" id="KW-0805">Transcription regulation</keyword>
<proteinExistence type="predicted"/>
<dbReference type="Pfam" id="PF13377">
    <property type="entry name" value="Peripla_BP_3"/>
    <property type="match status" value="1"/>
</dbReference>
<dbReference type="Proteomes" id="UP000319771">
    <property type="component" value="Unassembled WGS sequence"/>
</dbReference>
<dbReference type="Gene3D" id="1.10.260.40">
    <property type="entry name" value="lambda repressor-like DNA-binding domains"/>
    <property type="match status" value="1"/>
</dbReference>